<reference evidence="3 4" key="1">
    <citation type="journal article" date="2019" name="Int. J. Syst. Evol. Microbiol.">
        <title>The Global Catalogue of Microorganisms (GCM) 10K type strain sequencing project: providing services to taxonomists for standard genome sequencing and annotation.</title>
        <authorList>
            <consortium name="The Broad Institute Genomics Platform"/>
            <consortium name="The Broad Institute Genome Sequencing Center for Infectious Disease"/>
            <person name="Wu L."/>
            <person name="Ma J."/>
        </authorList>
    </citation>
    <scope>NUCLEOTIDE SEQUENCE [LARGE SCALE GENOMIC DNA]</scope>
    <source>
        <strain evidence="3 4">JCM 16002</strain>
    </source>
</reference>
<keyword evidence="2" id="KW-0472">Membrane</keyword>
<evidence type="ECO:0000256" key="2">
    <source>
        <dbReference type="SAM" id="Phobius"/>
    </source>
</evidence>
<feature type="region of interest" description="Disordered" evidence="1">
    <location>
        <begin position="147"/>
        <end position="178"/>
    </location>
</feature>
<evidence type="ECO:0000313" key="4">
    <source>
        <dbReference type="Proteomes" id="UP001500383"/>
    </source>
</evidence>
<keyword evidence="4" id="KW-1185">Reference proteome</keyword>
<dbReference type="RefSeq" id="WP_241730820.1">
    <property type="nucleotide sequence ID" value="NZ_BAAAQG010000024.1"/>
</dbReference>
<dbReference type="EMBL" id="BAAAQG010000024">
    <property type="protein sequence ID" value="GAA1720780.1"/>
    <property type="molecule type" value="Genomic_DNA"/>
</dbReference>
<name>A0ABN2J9N4_9ACTN</name>
<keyword evidence="2" id="KW-0812">Transmembrane</keyword>
<comment type="caution">
    <text evidence="3">The sequence shown here is derived from an EMBL/GenBank/DDBJ whole genome shotgun (WGS) entry which is preliminary data.</text>
</comment>
<evidence type="ECO:0000313" key="3">
    <source>
        <dbReference type="EMBL" id="GAA1720780.1"/>
    </source>
</evidence>
<feature type="transmembrane region" description="Helical" evidence="2">
    <location>
        <begin position="21"/>
        <end position="38"/>
    </location>
</feature>
<dbReference type="Proteomes" id="UP001500383">
    <property type="component" value="Unassembled WGS sequence"/>
</dbReference>
<protein>
    <recommendedName>
        <fullName evidence="5">PH domain-containing protein</fullName>
    </recommendedName>
</protein>
<evidence type="ECO:0000256" key="1">
    <source>
        <dbReference type="SAM" id="MobiDB-lite"/>
    </source>
</evidence>
<keyword evidence="2" id="KW-1133">Transmembrane helix</keyword>
<feature type="transmembrane region" description="Helical" evidence="2">
    <location>
        <begin position="44"/>
        <end position="61"/>
    </location>
</feature>
<sequence>MSETTASTGGHQAASWGPGTLWPAAQIALGVGAVVVGLTNRDPLGLILTGLLALLVVPAGVMQLMRRPRIEVVDGQLAIKKLGGVVFVPPAQVVEARALGVARWGVRQHLMRLEYVDDRGREQLDVFTRGDLGTDPREVRERLVGLGFGGTRGPGAGGSDATGSDTGGSDTGGPGSIA</sequence>
<gene>
    <name evidence="3" type="ORF">GCM10009831_33680</name>
</gene>
<organism evidence="3 4">
    <name type="scientific">Dietzia cercidiphylli</name>
    <dbReference type="NCBI Taxonomy" id="498199"/>
    <lineage>
        <taxon>Bacteria</taxon>
        <taxon>Bacillati</taxon>
        <taxon>Actinomycetota</taxon>
        <taxon>Actinomycetes</taxon>
        <taxon>Mycobacteriales</taxon>
        <taxon>Dietziaceae</taxon>
        <taxon>Dietzia</taxon>
    </lineage>
</organism>
<proteinExistence type="predicted"/>
<evidence type="ECO:0008006" key="5">
    <source>
        <dbReference type="Google" id="ProtNLM"/>
    </source>
</evidence>
<accession>A0ABN2J9N4</accession>